<dbReference type="Pfam" id="PF13239">
    <property type="entry name" value="2TM"/>
    <property type="match status" value="1"/>
</dbReference>
<evidence type="ECO:0000313" key="4">
    <source>
        <dbReference type="Proteomes" id="UP000184420"/>
    </source>
</evidence>
<dbReference type="InterPro" id="IPR025698">
    <property type="entry name" value="2TM_dom"/>
</dbReference>
<protein>
    <submittedName>
        <fullName evidence="3">2TM domain-containing protein</fullName>
    </submittedName>
</protein>
<sequence length="77" mass="9441">MEKTKEREDRLWHIKANAAFKSHLILYLFANAGLWGLWFITDNEIYQGMPWPVWPVITWGLFLAFQYYNEKRQQTRY</sequence>
<dbReference type="OrthoDB" id="8965954at2"/>
<gene>
    <name evidence="3" type="ORF">SAMN05444266_107188</name>
</gene>
<keyword evidence="4" id="KW-1185">Reference proteome</keyword>
<proteinExistence type="predicted"/>
<reference evidence="3 4" key="1">
    <citation type="submission" date="2016-11" db="EMBL/GenBank/DDBJ databases">
        <authorList>
            <person name="Jaros S."/>
            <person name="Januszkiewicz K."/>
            <person name="Wedrychowicz H."/>
        </authorList>
    </citation>
    <scope>NUCLEOTIDE SEQUENCE [LARGE SCALE GENOMIC DNA]</scope>
    <source>
        <strain evidence="3 4">DSM 27406</strain>
    </source>
</reference>
<evidence type="ECO:0000256" key="1">
    <source>
        <dbReference type="SAM" id="Phobius"/>
    </source>
</evidence>
<name>A0A1M7HD96_9BACT</name>
<dbReference type="RefSeq" id="WP_073084177.1">
    <property type="nucleotide sequence ID" value="NZ_FRBL01000007.1"/>
</dbReference>
<feature type="transmembrane region" description="Helical" evidence="1">
    <location>
        <begin position="20"/>
        <end position="40"/>
    </location>
</feature>
<keyword evidence="1" id="KW-0472">Membrane</keyword>
<keyword evidence="1" id="KW-1133">Transmembrane helix</keyword>
<dbReference type="AlphaFoldDB" id="A0A1M7HD96"/>
<feature type="domain" description="2TM" evidence="2">
    <location>
        <begin position="14"/>
        <end position="69"/>
    </location>
</feature>
<dbReference type="EMBL" id="FRBL01000007">
    <property type="protein sequence ID" value="SHM26435.1"/>
    <property type="molecule type" value="Genomic_DNA"/>
</dbReference>
<keyword evidence="1" id="KW-0812">Transmembrane</keyword>
<feature type="transmembrane region" description="Helical" evidence="1">
    <location>
        <begin position="52"/>
        <end position="68"/>
    </location>
</feature>
<dbReference type="Proteomes" id="UP000184420">
    <property type="component" value="Unassembled WGS sequence"/>
</dbReference>
<evidence type="ECO:0000259" key="2">
    <source>
        <dbReference type="Pfam" id="PF13239"/>
    </source>
</evidence>
<evidence type="ECO:0000313" key="3">
    <source>
        <dbReference type="EMBL" id="SHM26435.1"/>
    </source>
</evidence>
<organism evidence="3 4">
    <name type="scientific">Chitinophaga jiangningensis</name>
    <dbReference type="NCBI Taxonomy" id="1419482"/>
    <lineage>
        <taxon>Bacteria</taxon>
        <taxon>Pseudomonadati</taxon>
        <taxon>Bacteroidota</taxon>
        <taxon>Chitinophagia</taxon>
        <taxon>Chitinophagales</taxon>
        <taxon>Chitinophagaceae</taxon>
        <taxon>Chitinophaga</taxon>
    </lineage>
</organism>
<dbReference type="STRING" id="1419482.SAMN05444266_107188"/>
<accession>A0A1M7HD96</accession>